<gene>
    <name evidence="2" type="ORF">B9Z55_028159</name>
</gene>
<dbReference type="EMBL" id="PDUG01000018">
    <property type="protein sequence ID" value="PIC12782.1"/>
    <property type="molecule type" value="Genomic_DNA"/>
</dbReference>
<proteinExistence type="predicted"/>
<protein>
    <submittedName>
        <fullName evidence="2">Uncharacterized protein</fullName>
    </submittedName>
</protein>
<accession>A0A2G5SCZ4</accession>
<dbReference type="Proteomes" id="UP000230233">
    <property type="component" value="Unassembled WGS sequence"/>
</dbReference>
<evidence type="ECO:0000313" key="3">
    <source>
        <dbReference type="Proteomes" id="UP000230233"/>
    </source>
</evidence>
<feature type="region of interest" description="Disordered" evidence="1">
    <location>
        <begin position="1"/>
        <end position="48"/>
    </location>
</feature>
<reference evidence="3" key="1">
    <citation type="submission" date="2017-10" db="EMBL/GenBank/DDBJ databases">
        <title>Rapid genome shrinkage in a self-fertile nematode reveals novel sperm competition proteins.</title>
        <authorList>
            <person name="Yin D."/>
            <person name="Schwarz E.M."/>
            <person name="Thomas C.G."/>
            <person name="Felde R.L."/>
            <person name="Korf I.F."/>
            <person name="Cutter A.D."/>
            <person name="Schartner C.M."/>
            <person name="Ralston E.J."/>
            <person name="Meyer B.J."/>
            <person name="Haag E.S."/>
        </authorList>
    </citation>
    <scope>NUCLEOTIDE SEQUENCE [LARGE SCALE GENOMIC DNA]</scope>
    <source>
        <strain evidence="3">JU1422</strain>
    </source>
</reference>
<sequence length="69" mass="7754">MRPEKDIEASGASISQNLRLAMPSKDLKSPAKLESSESQFPETVNEKPIQIKLHKFPTPKTKMDSSENR</sequence>
<comment type="caution">
    <text evidence="2">The sequence shown here is derived from an EMBL/GenBank/DDBJ whole genome shotgun (WGS) entry which is preliminary data.</text>
</comment>
<evidence type="ECO:0000256" key="1">
    <source>
        <dbReference type="SAM" id="MobiDB-lite"/>
    </source>
</evidence>
<organism evidence="2 3">
    <name type="scientific">Caenorhabditis nigoni</name>
    <dbReference type="NCBI Taxonomy" id="1611254"/>
    <lineage>
        <taxon>Eukaryota</taxon>
        <taxon>Metazoa</taxon>
        <taxon>Ecdysozoa</taxon>
        <taxon>Nematoda</taxon>
        <taxon>Chromadorea</taxon>
        <taxon>Rhabditida</taxon>
        <taxon>Rhabditina</taxon>
        <taxon>Rhabditomorpha</taxon>
        <taxon>Rhabditoidea</taxon>
        <taxon>Rhabditidae</taxon>
        <taxon>Peloderinae</taxon>
        <taxon>Caenorhabditis</taxon>
    </lineage>
</organism>
<evidence type="ECO:0000313" key="2">
    <source>
        <dbReference type="EMBL" id="PIC12782.1"/>
    </source>
</evidence>
<dbReference type="AlphaFoldDB" id="A0A2G5SCZ4"/>
<keyword evidence="3" id="KW-1185">Reference proteome</keyword>
<name>A0A2G5SCZ4_9PELO</name>
<feature type="compositionally biased region" description="Basic and acidic residues" evidence="1">
    <location>
        <begin position="25"/>
        <end position="35"/>
    </location>
</feature>